<gene>
    <name evidence="1" type="ORF">IAB38_02620</name>
</gene>
<evidence type="ECO:0000313" key="2">
    <source>
        <dbReference type="Proteomes" id="UP000824232"/>
    </source>
</evidence>
<protein>
    <recommendedName>
        <fullName evidence="3">Transcriptional regulator</fullName>
    </recommendedName>
</protein>
<dbReference type="AlphaFoldDB" id="A0A9D1DU32"/>
<dbReference type="Proteomes" id="UP000824232">
    <property type="component" value="Unassembled WGS sequence"/>
</dbReference>
<name>A0A9D1DU32_9FIRM</name>
<sequence length="180" mass="21879">MLYFRNELDKNKYSTYQLNKAIENKELFKVDNGLYSDVEFVNPLEIILKKYPNAIFTSDSAYYYYDLTDVIPDYFYLATKRSDSRINDKNIKQIFIPNDLFEFGKTQIEVESVKINIYDEERMLVELIRKKNLIPFDYYKEIITNYRKKIDTLDIYKIQEYISYYKNESSLYDTLMREVF</sequence>
<accession>A0A9D1DU32</accession>
<proteinExistence type="predicted"/>
<dbReference type="EMBL" id="DVHC01000027">
    <property type="protein sequence ID" value="HIR58921.1"/>
    <property type="molecule type" value="Genomic_DNA"/>
</dbReference>
<organism evidence="1 2">
    <name type="scientific">Candidatus Onthousia excrementipullorum</name>
    <dbReference type="NCBI Taxonomy" id="2840884"/>
    <lineage>
        <taxon>Bacteria</taxon>
        <taxon>Bacillati</taxon>
        <taxon>Bacillota</taxon>
        <taxon>Bacilli</taxon>
        <taxon>Candidatus Onthousia</taxon>
    </lineage>
</organism>
<evidence type="ECO:0000313" key="1">
    <source>
        <dbReference type="EMBL" id="HIR58921.1"/>
    </source>
</evidence>
<reference evidence="1" key="1">
    <citation type="submission" date="2020-10" db="EMBL/GenBank/DDBJ databases">
        <authorList>
            <person name="Gilroy R."/>
        </authorList>
    </citation>
    <scope>NUCLEOTIDE SEQUENCE</scope>
    <source>
        <strain evidence="1">CHK184-20233</strain>
    </source>
</reference>
<evidence type="ECO:0008006" key="3">
    <source>
        <dbReference type="Google" id="ProtNLM"/>
    </source>
</evidence>
<comment type="caution">
    <text evidence="1">The sequence shown here is derived from an EMBL/GenBank/DDBJ whole genome shotgun (WGS) entry which is preliminary data.</text>
</comment>
<reference evidence="1" key="2">
    <citation type="journal article" date="2021" name="PeerJ">
        <title>Extensive microbial diversity within the chicken gut microbiome revealed by metagenomics and culture.</title>
        <authorList>
            <person name="Gilroy R."/>
            <person name="Ravi A."/>
            <person name="Getino M."/>
            <person name="Pursley I."/>
            <person name="Horton D.L."/>
            <person name="Alikhan N.F."/>
            <person name="Baker D."/>
            <person name="Gharbi K."/>
            <person name="Hall N."/>
            <person name="Watson M."/>
            <person name="Adriaenssens E.M."/>
            <person name="Foster-Nyarko E."/>
            <person name="Jarju S."/>
            <person name="Secka A."/>
            <person name="Antonio M."/>
            <person name="Oren A."/>
            <person name="Chaudhuri R.R."/>
            <person name="La Ragione R."/>
            <person name="Hildebrand F."/>
            <person name="Pallen M.J."/>
        </authorList>
    </citation>
    <scope>NUCLEOTIDE SEQUENCE</scope>
    <source>
        <strain evidence="1">CHK184-20233</strain>
    </source>
</reference>